<name>A0A0L9UXJ3_PHAAN</name>
<sequence length="52" mass="5869">MNNPVSDTGNNISKRTFSCASRHLELHIFLYSQKGGVESIKDKINKAKFTEI</sequence>
<protein>
    <submittedName>
        <fullName evidence="1">Uncharacterized protein</fullName>
    </submittedName>
</protein>
<proteinExistence type="predicted"/>
<dbReference type="AlphaFoldDB" id="A0A0L9UXJ3"/>
<dbReference type="Proteomes" id="UP000053144">
    <property type="component" value="Chromosome 7"/>
</dbReference>
<reference evidence="2" key="1">
    <citation type="journal article" date="2015" name="Proc. Natl. Acad. Sci. U.S.A.">
        <title>Genome sequencing of adzuki bean (Vigna angularis) provides insight into high starch and low fat accumulation and domestication.</title>
        <authorList>
            <person name="Yang K."/>
            <person name="Tian Z."/>
            <person name="Chen C."/>
            <person name="Luo L."/>
            <person name="Zhao B."/>
            <person name="Wang Z."/>
            <person name="Yu L."/>
            <person name="Li Y."/>
            <person name="Sun Y."/>
            <person name="Li W."/>
            <person name="Chen Y."/>
            <person name="Li Y."/>
            <person name="Zhang Y."/>
            <person name="Ai D."/>
            <person name="Zhao J."/>
            <person name="Shang C."/>
            <person name="Ma Y."/>
            <person name="Wu B."/>
            <person name="Wang M."/>
            <person name="Gao L."/>
            <person name="Sun D."/>
            <person name="Zhang P."/>
            <person name="Guo F."/>
            <person name="Wang W."/>
            <person name="Li Y."/>
            <person name="Wang J."/>
            <person name="Varshney R.K."/>
            <person name="Wang J."/>
            <person name="Ling H.Q."/>
            <person name="Wan P."/>
        </authorList>
    </citation>
    <scope>NUCLEOTIDE SEQUENCE</scope>
    <source>
        <strain evidence="2">cv. Jingnong 6</strain>
    </source>
</reference>
<evidence type="ECO:0000313" key="2">
    <source>
        <dbReference type="Proteomes" id="UP000053144"/>
    </source>
</evidence>
<evidence type="ECO:0000313" key="1">
    <source>
        <dbReference type="EMBL" id="KOM47274.1"/>
    </source>
</evidence>
<gene>
    <name evidence="1" type="ORF">LR48_Vigan07g097800</name>
</gene>
<organism evidence="1 2">
    <name type="scientific">Phaseolus angularis</name>
    <name type="common">Azuki bean</name>
    <name type="synonym">Vigna angularis</name>
    <dbReference type="NCBI Taxonomy" id="3914"/>
    <lineage>
        <taxon>Eukaryota</taxon>
        <taxon>Viridiplantae</taxon>
        <taxon>Streptophyta</taxon>
        <taxon>Embryophyta</taxon>
        <taxon>Tracheophyta</taxon>
        <taxon>Spermatophyta</taxon>
        <taxon>Magnoliopsida</taxon>
        <taxon>eudicotyledons</taxon>
        <taxon>Gunneridae</taxon>
        <taxon>Pentapetalae</taxon>
        <taxon>rosids</taxon>
        <taxon>fabids</taxon>
        <taxon>Fabales</taxon>
        <taxon>Fabaceae</taxon>
        <taxon>Papilionoideae</taxon>
        <taxon>50 kb inversion clade</taxon>
        <taxon>NPAAA clade</taxon>
        <taxon>indigoferoid/millettioid clade</taxon>
        <taxon>Phaseoleae</taxon>
        <taxon>Vigna</taxon>
    </lineage>
</organism>
<dbReference type="EMBL" id="CM003377">
    <property type="protein sequence ID" value="KOM47274.1"/>
    <property type="molecule type" value="Genomic_DNA"/>
</dbReference>
<dbReference type="Gramene" id="KOM47274">
    <property type="protein sequence ID" value="KOM47274"/>
    <property type="gene ID" value="LR48_Vigan07g097800"/>
</dbReference>
<accession>A0A0L9UXJ3</accession>